<name>A0A427AZZ1_ENSVE</name>
<dbReference type="EMBL" id="AMZH03000813">
    <property type="protein sequence ID" value="RRT81842.1"/>
    <property type="molecule type" value="Genomic_DNA"/>
</dbReference>
<evidence type="ECO:0000313" key="2">
    <source>
        <dbReference type="EMBL" id="RRT81842.1"/>
    </source>
</evidence>
<gene>
    <name evidence="2" type="ORF">B296_00018989</name>
</gene>
<dbReference type="Proteomes" id="UP000287651">
    <property type="component" value="Unassembled WGS sequence"/>
</dbReference>
<accession>A0A427AZZ1</accession>
<protein>
    <submittedName>
        <fullName evidence="2">Uncharacterized protein</fullName>
    </submittedName>
</protein>
<reference evidence="2 3" key="1">
    <citation type="journal article" date="2014" name="Agronomy (Basel)">
        <title>A Draft Genome Sequence for Ensete ventricosum, the Drought-Tolerant Tree Against Hunger.</title>
        <authorList>
            <person name="Harrison J."/>
            <person name="Moore K.A."/>
            <person name="Paszkiewicz K."/>
            <person name="Jones T."/>
            <person name="Grant M."/>
            <person name="Ambacheew D."/>
            <person name="Muzemil S."/>
            <person name="Studholme D.J."/>
        </authorList>
    </citation>
    <scope>NUCLEOTIDE SEQUENCE [LARGE SCALE GENOMIC DNA]</scope>
</reference>
<evidence type="ECO:0000256" key="1">
    <source>
        <dbReference type="SAM" id="MobiDB-lite"/>
    </source>
</evidence>
<evidence type="ECO:0000313" key="3">
    <source>
        <dbReference type="Proteomes" id="UP000287651"/>
    </source>
</evidence>
<proteinExistence type="predicted"/>
<organism evidence="2 3">
    <name type="scientific">Ensete ventricosum</name>
    <name type="common">Abyssinian banana</name>
    <name type="synonym">Musa ensete</name>
    <dbReference type="NCBI Taxonomy" id="4639"/>
    <lineage>
        <taxon>Eukaryota</taxon>
        <taxon>Viridiplantae</taxon>
        <taxon>Streptophyta</taxon>
        <taxon>Embryophyta</taxon>
        <taxon>Tracheophyta</taxon>
        <taxon>Spermatophyta</taxon>
        <taxon>Magnoliopsida</taxon>
        <taxon>Liliopsida</taxon>
        <taxon>Zingiberales</taxon>
        <taxon>Musaceae</taxon>
        <taxon>Ensete</taxon>
    </lineage>
</organism>
<dbReference type="AlphaFoldDB" id="A0A427AZZ1"/>
<comment type="caution">
    <text evidence="2">The sequence shown here is derived from an EMBL/GenBank/DDBJ whole genome shotgun (WGS) entry which is preliminary data.</text>
</comment>
<sequence>MSGWLGMDGDMEFLGPVRNGFEMRIPGPSRSSQGDRESPTHQRIRRVVQGHLGAECSDVLCRIAAAIVRLEGRESEGSRERLALYLESERGTAFRVFSNLPP</sequence>
<feature type="region of interest" description="Disordered" evidence="1">
    <location>
        <begin position="18"/>
        <end position="41"/>
    </location>
</feature>